<organism evidence="1">
    <name type="scientific">viral metagenome</name>
    <dbReference type="NCBI Taxonomy" id="1070528"/>
    <lineage>
        <taxon>unclassified sequences</taxon>
        <taxon>metagenomes</taxon>
        <taxon>organismal metagenomes</taxon>
    </lineage>
</organism>
<reference evidence="1" key="1">
    <citation type="journal article" date="2020" name="Nature">
        <title>Giant virus diversity and host interactions through global metagenomics.</title>
        <authorList>
            <person name="Schulz F."/>
            <person name="Roux S."/>
            <person name="Paez-Espino D."/>
            <person name="Jungbluth S."/>
            <person name="Walsh D.A."/>
            <person name="Denef V.J."/>
            <person name="McMahon K.D."/>
            <person name="Konstantinidis K.T."/>
            <person name="Eloe-Fadrosh E.A."/>
            <person name="Kyrpides N.C."/>
            <person name="Woyke T."/>
        </authorList>
    </citation>
    <scope>NUCLEOTIDE SEQUENCE</scope>
    <source>
        <strain evidence="1">GVMAG-M-3300009155-48</strain>
    </source>
</reference>
<sequence length="77" mass="9233">MSIFQKWLRKFGKKRAESIMVQIPKKSLKKSLHNFFHEKIRPEIVIMKMIIMVTKMITFLRAQQLSKIINTPNKPYT</sequence>
<evidence type="ECO:0000313" key="1">
    <source>
        <dbReference type="EMBL" id="QHT31808.1"/>
    </source>
</evidence>
<accession>A0A6C0ES35</accession>
<name>A0A6C0ES35_9ZZZZ</name>
<dbReference type="AlphaFoldDB" id="A0A6C0ES35"/>
<protein>
    <submittedName>
        <fullName evidence="1">Uncharacterized protein</fullName>
    </submittedName>
</protein>
<proteinExistence type="predicted"/>
<dbReference type="EMBL" id="MN738925">
    <property type="protein sequence ID" value="QHT31808.1"/>
    <property type="molecule type" value="Genomic_DNA"/>
</dbReference>